<dbReference type="PANTHER" id="PTHR11461">
    <property type="entry name" value="SERINE PROTEASE INHIBITOR, SERPIN"/>
    <property type="match status" value="1"/>
</dbReference>
<dbReference type="InterPro" id="IPR036186">
    <property type="entry name" value="Serpin_sf"/>
</dbReference>
<protein>
    <recommendedName>
        <fullName evidence="5">Serpin domain-containing protein</fullName>
    </recommendedName>
</protein>
<keyword evidence="7" id="KW-1185">Reference proteome</keyword>
<accession>A0AAD4JUA9</accession>
<dbReference type="GO" id="GO:0004867">
    <property type="term" value="F:serine-type endopeptidase inhibitor activity"/>
    <property type="evidence" value="ECO:0007669"/>
    <property type="project" value="UniProtKB-KW"/>
</dbReference>
<evidence type="ECO:0000313" key="7">
    <source>
        <dbReference type="Proteomes" id="UP001200034"/>
    </source>
</evidence>
<comment type="similarity">
    <text evidence="1 4">Belongs to the serpin family.</text>
</comment>
<dbReference type="PROSITE" id="PS00284">
    <property type="entry name" value="SERPIN"/>
    <property type="match status" value="1"/>
</dbReference>
<dbReference type="PANTHER" id="PTHR11461:SF211">
    <property type="entry name" value="GH10112P-RELATED"/>
    <property type="match status" value="1"/>
</dbReference>
<name>A0AAD4JUA9_9MUSC</name>
<dbReference type="InterPro" id="IPR023795">
    <property type="entry name" value="Serpin_CS"/>
</dbReference>
<dbReference type="GO" id="GO:0005615">
    <property type="term" value="C:extracellular space"/>
    <property type="evidence" value="ECO:0007669"/>
    <property type="project" value="InterPro"/>
</dbReference>
<dbReference type="InterPro" id="IPR023796">
    <property type="entry name" value="Serpin_dom"/>
</dbReference>
<dbReference type="InterPro" id="IPR000215">
    <property type="entry name" value="Serpin_fam"/>
</dbReference>
<dbReference type="Gene3D" id="2.30.39.10">
    <property type="entry name" value="Alpha-1-antitrypsin, domain 1"/>
    <property type="match status" value="1"/>
</dbReference>
<dbReference type="Pfam" id="PF00079">
    <property type="entry name" value="Serpin"/>
    <property type="match status" value="1"/>
</dbReference>
<proteinExistence type="inferred from homology"/>
<evidence type="ECO:0000259" key="5">
    <source>
        <dbReference type="SMART" id="SM00093"/>
    </source>
</evidence>
<dbReference type="EMBL" id="JAJJHW010003409">
    <property type="protein sequence ID" value="KAH8359807.1"/>
    <property type="molecule type" value="Genomic_DNA"/>
</dbReference>
<feature type="non-terminal residue" evidence="6">
    <location>
        <position position="1"/>
    </location>
</feature>
<feature type="domain" description="Serpin" evidence="5">
    <location>
        <begin position="20"/>
        <end position="383"/>
    </location>
</feature>
<dbReference type="Proteomes" id="UP001200034">
    <property type="component" value="Unassembled WGS sequence"/>
</dbReference>
<organism evidence="6 7">
    <name type="scientific">Drosophila rubida</name>
    <dbReference type="NCBI Taxonomy" id="30044"/>
    <lineage>
        <taxon>Eukaryota</taxon>
        <taxon>Metazoa</taxon>
        <taxon>Ecdysozoa</taxon>
        <taxon>Arthropoda</taxon>
        <taxon>Hexapoda</taxon>
        <taxon>Insecta</taxon>
        <taxon>Pterygota</taxon>
        <taxon>Neoptera</taxon>
        <taxon>Endopterygota</taxon>
        <taxon>Diptera</taxon>
        <taxon>Brachycera</taxon>
        <taxon>Muscomorpha</taxon>
        <taxon>Ephydroidea</taxon>
        <taxon>Drosophilidae</taxon>
        <taxon>Drosophila</taxon>
    </lineage>
</organism>
<sequence>ILNMATEPNSFSSSLDSFSRKLYIQLINLETTPNIICSPLSIQMCTGMLRMGTEDDSDTSIELDEGLSFNSKKAAEIANGFNEVLTAYEKCSVIKMANKIYLMKDYEAQEGFKQTLTEKFHSGAENVDFNNSQEAASTINQWVESQTNNLVRNVVDPDVFNRNTRMVLINAIHFKGEWEHKFEASETHKEDFFLEDEGHVKVSMMNAANKFQFANLPDLDATALRLSYKNSNLCMLIVLPNLNSGLKQLEKKLQTMSLNEITSKLRPRKVFVKLPKFKTEFSEELTPIFKELNIQKIFHSQAEFPRMLVINESIEVSQIIHKAFIEVNEEGTEAAASTGAVVHLRSMPAPDPEPQTFHADHPFYYNIFDLKYGCLFVGKFCLP</sequence>
<evidence type="ECO:0000256" key="3">
    <source>
        <dbReference type="ARBA" id="ARBA00022900"/>
    </source>
</evidence>
<evidence type="ECO:0000256" key="1">
    <source>
        <dbReference type="ARBA" id="ARBA00009500"/>
    </source>
</evidence>
<evidence type="ECO:0000256" key="4">
    <source>
        <dbReference type="RuleBase" id="RU000411"/>
    </source>
</evidence>
<keyword evidence="3" id="KW-0722">Serine protease inhibitor</keyword>
<reference evidence="6" key="1">
    <citation type="journal article" date="2021" name="Mol. Ecol. Resour.">
        <title>Phylogenomic analyses of the genus Drosophila reveals genomic signals of climate adaptation.</title>
        <authorList>
            <person name="Li F."/>
            <person name="Rane R.V."/>
            <person name="Luria V."/>
            <person name="Xiong Z."/>
            <person name="Chen J."/>
            <person name="Li Z."/>
            <person name="Catullo R.A."/>
            <person name="Griffin P.C."/>
            <person name="Schiffer M."/>
            <person name="Pearce S."/>
            <person name="Lee S.F."/>
            <person name="McElroy K."/>
            <person name="Stocker A."/>
            <person name="Shirriffs J."/>
            <person name="Cockerell F."/>
            <person name="Coppin C."/>
            <person name="Sgro C.M."/>
            <person name="Karger A."/>
            <person name="Cain J.W."/>
            <person name="Weber J.A."/>
            <person name="Santpere G."/>
            <person name="Kirschner M.W."/>
            <person name="Hoffmann A.A."/>
            <person name="Oakeshott J.G."/>
            <person name="Zhang G."/>
        </authorList>
    </citation>
    <scope>NUCLEOTIDE SEQUENCE</scope>
    <source>
        <strain evidence="6">BGI-SZ-2011g</strain>
    </source>
</reference>
<keyword evidence="2" id="KW-0646">Protease inhibitor</keyword>
<gene>
    <name evidence="6" type="ORF">KR093_008911</name>
</gene>
<feature type="non-terminal residue" evidence="6">
    <location>
        <position position="383"/>
    </location>
</feature>
<dbReference type="CDD" id="cd19601">
    <property type="entry name" value="serpin42Da-like"/>
    <property type="match status" value="1"/>
</dbReference>
<evidence type="ECO:0000256" key="2">
    <source>
        <dbReference type="ARBA" id="ARBA00022690"/>
    </source>
</evidence>
<dbReference type="SUPFAM" id="SSF56574">
    <property type="entry name" value="Serpins"/>
    <property type="match status" value="1"/>
</dbReference>
<dbReference type="InterPro" id="IPR042185">
    <property type="entry name" value="Serpin_sf_2"/>
</dbReference>
<comment type="caution">
    <text evidence="6">The sequence shown here is derived from an EMBL/GenBank/DDBJ whole genome shotgun (WGS) entry which is preliminary data.</text>
</comment>
<dbReference type="Gene3D" id="3.30.497.10">
    <property type="entry name" value="Antithrombin, subunit I, domain 2"/>
    <property type="match status" value="1"/>
</dbReference>
<dbReference type="SMART" id="SM00093">
    <property type="entry name" value="SERPIN"/>
    <property type="match status" value="1"/>
</dbReference>
<evidence type="ECO:0000313" key="6">
    <source>
        <dbReference type="EMBL" id="KAH8359807.1"/>
    </source>
</evidence>
<dbReference type="InterPro" id="IPR042178">
    <property type="entry name" value="Serpin_sf_1"/>
</dbReference>
<dbReference type="AlphaFoldDB" id="A0AAD4JUA9"/>